<comment type="cofactor">
    <cofactor evidence="1">
        <name>FAD</name>
        <dbReference type="ChEBI" id="CHEBI:57692"/>
    </cofactor>
</comment>
<dbReference type="PANTHER" id="PTHR43098">
    <property type="entry name" value="L-ORNITHINE N(5)-MONOOXYGENASE-RELATED"/>
    <property type="match status" value="1"/>
</dbReference>
<dbReference type="PANTHER" id="PTHR43098:SF2">
    <property type="entry name" value="FAD-BINDING MONOOXYGENASE AUSB-RELATED"/>
    <property type="match status" value="1"/>
</dbReference>
<dbReference type="InterPro" id="IPR020946">
    <property type="entry name" value="Flavin_mOase-like"/>
</dbReference>
<dbReference type="InterPro" id="IPR050775">
    <property type="entry name" value="FAD-binding_Monooxygenases"/>
</dbReference>
<gene>
    <name evidence="8" type="ORF">OG288_11325</name>
</gene>
<dbReference type="RefSeq" id="WP_328937359.1">
    <property type="nucleotide sequence ID" value="NZ_CP108133.1"/>
</dbReference>
<dbReference type="EMBL" id="CP108133">
    <property type="protein sequence ID" value="WTP48837.1"/>
    <property type="molecule type" value="Genomic_DNA"/>
</dbReference>
<keyword evidence="4" id="KW-0274">FAD</keyword>
<dbReference type="Gene3D" id="3.50.50.60">
    <property type="entry name" value="FAD/NAD(P)-binding domain"/>
    <property type="match status" value="2"/>
</dbReference>
<dbReference type="InterPro" id="IPR036188">
    <property type="entry name" value="FAD/NAD-bd_sf"/>
</dbReference>
<keyword evidence="6" id="KW-0560">Oxidoreductase</keyword>
<feature type="region of interest" description="Disordered" evidence="7">
    <location>
        <begin position="1"/>
        <end position="40"/>
    </location>
</feature>
<evidence type="ECO:0000256" key="4">
    <source>
        <dbReference type="ARBA" id="ARBA00022827"/>
    </source>
</evidence>
<evidence type="ECO:0000256" key="3">
    <source>
        <dbReference type="ARBA" id="ARBA00022630"/>
    </source>
</evidence>
<dbReference type="Pfam" id="PF00743">
    <property type="entry name" value="FMO-like"/>
    <property type="match status" value="1"/>
</dbReference>
<keyword evidence="3" id="KW-0285">Flavoprotein</keyword>
<dbReference type="Pfam" id="PF13450">
    <property type="entry name" value="NAD_binding_8"/>
    <property type="match status" value="1"/>
</dbReference>
<protein>
    <submittedName>
        <fullName evidence="8">NAD(P)/FAD-dependent oxidoreductase</fullName>
    </submittedName>
</protein>
<dbReference type="SUPFAM" id="SSF51905">
    <property type="entry name" value="FAD/NAD(P)-binding domain"/>
    <property type="match status" value="1"/>
</dbReference>
<name>A0ABZ1JC42_9ACTN</name>
<evidence type="ECO:0000256" key="2">
    <source>
        <dbReference type="ARBA" id="ARBA00010139"/>
    </source>
</evidence>
<keyword evidence="9" id="KW-1185">Reference proteome</keyword>
<evidence type="ECO:0000256" key="6">
    <source>
        <dbReference type="ARBA" id="ARBA00023002"/>
    </source>
</evidence>
<proteinExistence type="inferred from homology"/>
<feature type="compositionally biased region" description="Polar residues" evidence="7">
    <location>
        <begin position="1"/>
        <end position="12"/>
    </location>
</feature>
<evidence type="ECO:0000256" key="7">
    <source>
        <dbReference type="SAM" id="MobiDB-lite"/>
    </source>
</evidence>
<organism evidence="8 9">
    <name type="scientific">Streptomyces tauricus</name>
    <dbReference type="NCBI Taxonomy" id="68274"/>
    <lineage>
        <taxon>Bacteria</taxon>
        <taxon>Bacillati</taxon>
        <taxon>Actinomycetota</taxon>
        <taxon>Actinomycetes</taxon>
        <taxon>Kitasatosporales</taxon>
        <taxon>Streptomycetaceae</taxon>
        <taxon>Streptomyces</taxon>
        <taxon>Streptomyces aurantiacus group</taxon>
    </lineage>
</organism>
<sequence length="636" mass="70688">MPPTPHASSSDTPDFPPYPHLGAGAGAGAGSRPDGLGFDPDALRARYRAERERRIRPDGNAQYRRVDGEFGYYADDPYVESAEFTREPLHDRVEAVVIGGGFGGLLAGARLRQAGVESIRVIEKAGDFGGTWYWNRYPGIHCDIESYVYMPLLEEIGYVPRWKYAPGEEIRQHARAIARHFDLYDGACFRTLATELRWDEGESEWVVSTDRGDRVRARYVVISSGTLSQAKLPGIPGIETFKGHTFHTSRWDYAYTGGDATGNLAKLADKRVALIGTGATAIQVVPHLGRDAQRLYVFQRTPSSVDVRGQRPTDPQWAASLEPGWQRRRRDNFLRTVTGSPADGDLVNDGWTSGARLLQNLIPTNNYADLPPEERERLNELADFQKMNEIRTRVDSVVEDPATAEALKPWYRYMCKRPTFSDHYLDTFNRPNVTLVDTADHGGVERITEHAVVVGGTEYEVDCVIFATGFEVGVSGILAGRLPVHGRDGATLPGAWRQGARTLHGFYSNGFPNLFQLGPLQNASAVNYVHILDEQATHVAEVVAAARARRARYVEPTVEAETAWVATIREKAADLYAFQAECTPGYYNNEGRPRQRSESYGDGPVAFHELLRRWRADGGMDDVLVDGEVDGEGDRR</sequence>
<evidence type="ECO:0000313" key="8">
    <source>
        <dbReference type="EMBL" id="WTP48837.1"/>
    </source>
</evidence>
<evidence type="ECO:0000256" key="1">
    <source>
        <dbReference type="ARBA" id="ARBA00001974"/>
    </source>
</evidence>
<dbReference type="Proteomes" id="UP001432166">
    <property type="component" value="Chromosome"/>
</dbReference>
<evidence type="ECO:0000313" key="9">
    <source>
        <dbReference type="Proteomes" id="UP001432166"/>
    </source>
</evidence>
<reference evidence="8" key="1">
    <citation type="submission" date="2022-10" db="EMBL/GenBank/DDBJ databases">
        <title>The complete genomes of actinobacterial strains from the NBC collection.</title>
        <authorList>
            <person name="Joergensen T.S."/>
            <person name="Alvarez Arevalo M."/>
            <person name="Sterndorff E.B."/>
            <person name="Faurdal D."/>
            <person name="Vuksanovic O."/>
            <person name="Mourched A.-S."/>
            <person name="Charusanti P."/>
            <person name="Shaw S."/>
            <person name="Blin K."/>
            <person name="Weber T."/>
        </authorList>
    </citation>
    <scope>NUCLEOTIDE SEQUENCE</scope>
    <source>
        <strain evidence="8">NBC_00189</strain>
    </source>
</reference>
<evidence type="ECO:0000256" key="5">
    <source>
        <dbReference type="ARBA" id="ARBA00022857"/>
    </source>
</evidence>
<keyword evidence="5" id="KW-0521">NADP</keyword>
<accession>A0ABZ1JC42</accession>
<comment type="similarity">
    <text evidence="2">Belongs to the FAD-binding monooxygenase family.</text>
</comment>